<sequence length="113" mass="12025">MRRRRWCGLEELLVRTPAEQRGSSSSGPAGWSDGMCGRRPADARTDRMDSAPARGSGSGEPATRTTSSGSGAVNDVEQRRGGGCNDAAAVARNEEERKKRKGGSLFGEPKSWS</sequence>
<evidence type="ECO:0000313" key="3">
    <source>
        <dbReference type="Proteomes" id="UP001419268"/>
    </source>
</evidence>
<dbReference type="AlphaFoldDB" id="A0AAP0KVB0"/>
<name>A0AAP0KVB0_9MAGN</name>
<accession>A0AAP0KVB0</accession>
<feature type="compositionally biased region" description="Basic and acidic residues" evidence="1">
    <location>
        <begin position="39"/>
        <end position="49"/>
    </location>
</feature>
<dbReference type="EMBL" id="JBBNAG010000002">
    <property type="protein sequence ID" value="KAK9158643.1"/>
    <property type="molecule type" value="Genomic_DNA"/>
</dbReference>
<reference evidence="2 3" key="1">
    <citation type="submission" date="2024-01" db="EMBL/GenBank/DDBJ databases">
        <title>Genome assemblies of Stephania.</title>
        <authorList>
            <person name="Yang L."/>
        </authorList>
    </citation>
    <scope>NUCLEOTIDE SEQUENCE [LARGE SCALE GENOMIC DNA]</scope>
    <source>
        <strain evidence="2">JXDWG</strain>
        <tissue evidence="2">Leaf</tissue>
    </source>
</reference>
<evidence type="ECO:0000313" key="2">
    <source>
        <dbReference type="EMBL" id="KAK9158643.1"/>
    </source>
</evidence>
<proteinExistence type="predicted"/>
<evidence type="ECO:0000256" key="1">
    <source>
        <dbReference type="SAM" id="MobiDB-lite"/>
    </source>
</evidence>
<gene>
    <name evidence="2" type="ORF">Scep_005217</name>
</gene>
<organism evidence="2 3">
    <name type="scientific">Stephania cephalantha</name>
    <dbReference type="NCBI Taxonomy" id="152367"/>
    <lineage>
        <taxon>Eukaryota</taxon>
        <taxon>Viridiplantae</taxon>
        <taxon>Streptophyta</taxon>
        <taxon>Embryophyta</taxon>
        <taxon>Tracheophyta</taxon>
        <taxon>Spermatophyta</taxon>
        <taxon>Magnoliopsida</taxon>
        <taxon>Ranunculales</taxon>
        <taxon>Menispermaceae</taxon>
        <taxon>Menispermoideae</taxon>
        <taxon>Cissampelideae</taxon>
        <taxon>Stephania</taxon>
    </lineage>
</organism>
<feature type="region of interest" description="Disordered" evidence="1">
    <location>
        <begin position="14"/>
        <end position="113"/>
    </location>
</feature>
<comment type="caution">
    <text evidence="2">The sequence shown here is derived from an EMBL/GenBank/DDBJ whole genome shotgun (WGS) entry which is preliminary data.</text>
</comment>
<dbReference type="Proteomes" id="UP001419268">
    <property type="component" value="Unassembled WGS sequence"/>
</dbReference>
<keyword evidence="3" id="KW-1185">Reference proteome</keyword>
<protein>
    <submittedName>
        <fullName evidence="2">Uncharacterized protein</fullName>
    </submittedName>
</protein>